<dbReference type="InterPro" id="IPR003615">
    <property type="entry name" value="HNH_nuc"/>
</dbReference>
<dbReference type="Gene3D" id="1.10.30.50">
    <property type="match status" value="1"/>
</dbReference>
<dbReference type="Pfam" id="PF14279">
    <property type="entry name" value="HNH_5"/>
    <property type="match status" value="1"/>
</dbReference>
<name>A0A1U7IBG8_9CYAN</name>
<keyword evidence="2" id="KW-0378">Hydrolase</keyword>
<evidence type="ECO:0000259" key="1">
    <source>
        <dbReference type="SMART" id="SM00507"/>
    </source>
</evidence>
<comment type="caution">
    <text evidence="2">The sequence shown here is derived from an EMBL/GenBank/DDBJ whole genome shotgun (WGS) entry which is preliminary data.</text>
</comment>
<dbReference type="InterPro" id="IPR052892">
    <property type="entry name" value="NA-targeting_endonuclease"/>
</dbReference>
<reference evidence="2 3" key="1">
    <citation type="submission" date="2016-11" db="EMBL/GenBank/DDBJ databases">
        <title>Draft Genome Sequences of Nine Cyanobacterial Strains from Diverse Habitats.</title>
        <authorList>
            <person name="Zhu T."/>
            <person name="Hou S."/>
            <person name="Lu X."/>
            <person name="Hess W.R."/>
        </authorList>
    </citation>
    <scope>NUCLEOTIDE SEQUENCE [LARGE SCALE GENOMIC DNA]</scope>
    <source>
        <strain evidence="2 3">IAM M-71</strain>
    </source>
</reference>
<sequence length="81" mass="9510">MSKTPRIRIPQEVRKYVFQRDKYQCQSCGKTSVETELNIDHIIPLASGGSNDISNLQTLCCTCNQRKKHHFDPRFRRHFSD</sequence>
<dbReference type="AlphaFoldDB" id="A0A1U7IBG8"/>
<accession>A0A1U7IBG8</accession>
<dbReference type="PANTHER" id="PTHR33877:SF2">
    <property type="entry name" value="OS07G0170200 PROTEIN"/>
    <property type="match status" value="1"/>
</dbReference>
<evidence type="ECO:0000313" key="3">
    <source>
        <dbReference type="Proteomes" id="UP000185860"/>
    </source>
</evidence>
<feature type="domain" description="HNH nuclease" evidence="1">
    <location>
        <begin position="12"/>
        <end position="65"/>
    </location>
</feature>
<dbReference type="RefSeq" id="WP_073595650.1">
    <property type="nucleotide sequence ID" value="NZ_MRCE01000025.1"/>
</dbReference>
<dbReference type="PANTHER" id="PTHR33877">
    <property type="entry name" value="SLL1193 PROTEIN"/>
    <property type="match status" value="1"/>
</dbReference>
<protein>
    <submittedName>
        <fullName evidence="2">HNH endonuclease</fullName>
    </submittedName>
</protein>
<dbReference type="OrthoDB" id="9802901at2"/>
<proteinExistence type="predicted"/>
<dbReference type="SMART" id="SM00507">
    <property type="entry name" value="HNHc"/>
    <property type="match status" value="1"/>
</dbReference>
<dbReference type="CDD" id="cd00085">
    <property type="entry name" value="HNHc"/>
    <property type="match status" value="1"/>
</dbReference>
<dbReference type="GO" id="GO:0004519">
    <property type="term" value="F:endonuclease activity"/>
    <property type="evidence" value="ECO:0007669"/>
    <property type="project" value="UniProtKB-KW"/>
</dbReference>
<gene>
    <name evidence="2" type="ORF">NIES2119_21805</name>
</gene>
<dbReference type="InterPro" id="IPR029471">
    <property type="entry name" value="HNH_5"/>
</dbReference>
<keyword evidence="2" id="KW-0255">Endonuclease</keyword>
<evidence type="ECO:0000313" key="2">
    <source>
        <dbReference type="EMBL" id="OKH33980.1"/>
    </source>
</evidence>
<dbReference type="STRING" id="454136.NIES2119_21805"/>
<organism evidence="2 3">
    <name type="scientific">[Phormidium ambiguum] IAM M-71</name>
    <dbReference type="NCBI Taxonomy" id="454136"/>
    <lineage>
        <taxon>Bacteria</taxon>
        <taxon>Bacillati</taxon>
        <taxon>Cyanobacteriota</taxon>
        <taxon>Cyanophyceae</taxon>
        <taxon>Oscillatoriophycideae</taxon>
        <taxon>Aerosakkonematales</taxon>
        <taxon>Aerosakkonemataceae</taxon>
        <taxon>Floridanema</taxon>
    </lineage>
</organism>
<dbReference type="EMBL" id="MRCE01000025">
    <property type="protein sequence ID" value="OKH33980.1"/>
    <property type="molecule type" value="Genomic_DNA"/>
</dbReference>
<keyword evidence="2" id="KW-0540">Nuclease</keyword>
<dbReference type="Proteomes" id="UP000185860">
    <property type="component" value="Unassembled WGS sequence"/>
</dbReference>